<dbReference type="CDD" id="cd17470">
    <property type="entry name" value="T3SS_Flik_C"/>
    <property type="match status" value="1"/>
</dbReference>
<dbReference type="Pfam" id="PF02120">
    <property type="entry name" value="Flg_hook"/>
    <property type="match status" value="1"/>
</dbReference>
<reference evidence="3 4" key="1">
    <citation type="submission" date="2020-04" db="EMBL/GenBank/DDBJ databases">
        <title>Draft genome of Leeia sp. IMCC25680.</title>
        <authorList>
            <person name="Song J."/>
            <person name="Cho J.-C."/>
        </authorList>
    </citation>
    <scope>NUCLEOTIDE SEQUENCE [LARGE SCALE GENOMIC DNA]</scope>
    <source>
        <strain evidence="3 4">IMCC25680</strain>
    </source>
</reference>
<keyword evidence="4" id="KW-1185">Reference proteome</keyword>
<dbReference type="InterPro" id="IPR038610">
    <property type="entry name" value="FliK-like_C_sf"/>
</dbReference>
<dbReference type="InterPro" id="IPR021136">
    <property type="entry name" value="Flagellar_hook_control-like_C"/>
</dbReference>
<accession>A0A847RVY7</accession>
<dbReference type="EMBL" id="JABAIM010000001">
    <property type="protein sequence ID" value="NLR73981.1"/>
    <property type="molecule type" value="Genomic_DNA"/>
</dbReference>
<dbReference type="Gene3D" id="3.30.750.140">
    <property type="match status" value="1"/>
</dbReference>
<feature type="compositionally biased region" description="Low complexity" evidence="1">
    <location>
        <begin position="1"/>
        <end position="23"/>
    </location>
</feature>
<feature type="region of interest" description="Disordered" evidence="1">
    <location>
        <begin position="1"/>
        <end position="62"/>
    </location>
</feature>
<dbReference type="PANTHER" id="PTHR37533">
    <property type="entry name" value="FLAGELLAR HOOK-LENGTH CONTROL PROTEIN"/>
    <property type="match status" value="1"/>
</dbReference>
<feature type="region of interest" description="Disordered" evidence="1">
    <location>
        <begin position="152"/>
        <end position="181"/>
    </location>
</feature>
<evidence type="ECO:0000256" key="1">
    <source>
        <dbReference type="SAM" id="MobiDB-lite"/>
    </source>
</evidence>
<dbReference type="PANTHER" id="PTHR37533:SF2">
    <property type="entry name" value="FLAGELLAR HOOK-LENGTH CONTROL PROTEIN"/>
    <property type="match status" value="1"/>
</dbReference>
<evidence type="ECO:0000259" key="2">
    <source>
        <dbReference type="Pfam" id="PF02120"/>
    </source>
</evidence>
<evidence type="ECO:0000313" key="4">
    <source>
        <dbReference type="Proteomes" id="UP000587991"/>
    </source>
</evidence>
<dbReference type="InterPro" id="IPR052563">
    <property type="entry name" value="FliK"/>
</dbReference>
<protein>
    <recommendedName>
        <fullName evidence="2">Flagellar hook-length control protein-like C-terminal domain-containing protein</fullName>
    </recommendedName>
</protein>
<evidence type="ECO:0000313" key="3">
    <source>
        <dbReference type="EMBL" id="NLR73981.1"/>
    </source>
</evidence>
<dbReference type="RefSeq" id="WP_168875629.1">
    <property type="nucleotide sequence ID" value="NZ_JABAIM010000001.1"/>
</dbReference>
<sequence>MIVVTATQSPASTPSAAPDAAPAEQGGDFLAMLQNHLPTAVPQLSADSKPLPEKDEQAEGTLPLEQLLQQWGLALAQPVMPGNATVKQAPRATAEEGAGGKAGKLDGLSANLAADPAKTASLAAEEGVSPLEGGKKRKGGEFAEVMDSLRQPAEKPELPHKAVSTPAVSQPQNPEPARPATLHIPVPVGDERWREALSQRAVFMASQNMQSAELQLNPPHLGPLEVRLTIQNQEATLNFVSPHAAVREAIQSASPRLIEMFAGSGLSLGNVNVGADSQQQAAWAQSMTQQGQSQERGERRGWQQGEAMAGVSGVSGHAGSGSQVWVRHGKLGGVDTFA</sequence>
<feature type="region of interest" description="Disordered" evidence="1">
    <location>
        <begin position="121"/>
        <end position="140"/>
    </location>
</feature>
<organism evidence="3 4">
    <name type="scientific">Leeia aquatica</name>
    <dbReference type="NCBI Taxonomy" id="2725557"/>
    <lineage>
        <taxon>Bacteria</taxon>
        <taxon>Pseudomonadati</taxon>
        <taxon>Pseudomonadota</taxon>
        <taxon>Betaproteobacteria</taxon>
        <taxon>Neisseriales</taxon>
        <taxon>Leeiaceae</taxon>
        <taxon>Leeia</taxon>
    </lineage>
</organism>
<proteinExistence type="predicted"/>
<feature type="domain" description="Flagellar hook-length control protein-like C-terminal" evidence="2">
    <location>
        <begin position="199"/>
        <end position="281"/>
    </location>
</feature>
<feature type="region of interest" description="Disordered" evidence="1">
    <location>
        <begin position="84"/>
        <end position="104"/>
    </location>
</feature>
<comment type="caution">
    <text evidence="3">The sequence shown here is derived from an EMBL/GenBank/DDBJ whole genome shotgun (WGS) entry which is preliminary data.</text>
</comment>
<name>A0A847RVY7_9NEIS</name>
<feature type="region of interest" description="Disordered" evidence="1">
    <location>
        <begin position="282"/>
        <end position="303"/>
    </location>
</feature>
<dbReference type="Proteomes" id="UP000587991">
    <property type="component" value="Unassembled WGS sequence"/>
</dbReference>
<dbReference type="AlphaFoldDB" id="A0A847RVY7"/>
<feature type="compositionally biased region" description="Low complexity" evidence="1">
    <location>
        <begin position="282"/>
        <end position="294"/>
    </location>
</feature>
<gene>
    <name evidence="3" type="ORF">HF682_02250</name>
</gene>